<feature type="domain" description="HTH cro/C1-type" evidence="1">
    <location>
        <begin position="6"/>
        <end position="62"/>
    </location>
</feature>
<evidence type="ECO:0000313" key="3">
    <source>
        <dbReference type="Proteomes" id="UP000189677"/>
    </source>
</evidence>
<gene>
    <name evidence="2" type="ORF">BBN63_01095</name>
</gene>
<dbReference type="InterPro" id="IPR001387">
    <property type="entry name" value="Cro/C1-type_HTH"/>
</dbReference>
<reference evidence="2 3" key="1">
    <citation type="submission" date="2016-11" db="EMBL/GenBank/DDBJ databases">
        <title>Complete genome sequence of Streptomyces niveus SCSIO 3406.</title>
        <authorList>
            <person name="Zhu Q."/>
            <person name="Cheng W."/>
            <person name="Song Y."/>
            <person name="Li Q."/>
            <person name="Ju J."/>
        </authorList>
    </citation>
    <scope>NUCLEOTIDE SEQUENCE [LARGE SCALE GENOMIC DNA]</scope>
    <source>
        <strain evidence="2 3">SCSIO 3406</strain>
    </source>
</reference>
<dbReference type="Proteomes" id="UP000189677">
    <property type="component" value="Chromosome"/>
</dbReference>
<accession>A0A1U9R2R9</accession>
<evidence type="ECO:0000313" key="2">
    <source>
        <dbReference type="EMBL" id="AQU70553.1"/>
    </source>
</evidence>
<dbReference type="KEGG" id="snw:BBN63_01095"/>
<dbReference type="PANTHER" id="PTHR47691:SF3">
    <property type="entry name" value="HTH-TYPE TRANSCRIPTIONAL REGULATOR RV0890C-RELATED"/>
    <property type="match status" value="1"/>
</dbReference>
<dbReference type="InterPro" id="IPR027417">
    <property type="entry name" value="P-loop_NTPase"/>
</dbReference>
<evidence type="ECO:0000259" key="1">
    <source>
        <dbReference type="PROSITE" id="PS50943"/>
    </source>
</evidence>
<dbReference type="Gene3D" id="3.40.50.300">
    <property type="entry name" value="P-loop containing nucleotide triphosphate hydrolases"/>
    <property type="match status" value="1"/>
</dbReference>
<dbReference type="PROSITE" id="PS50943">
    <property type="entry name" value="HTH_CROC1"/>
    <property type="match status" value="1"/>
</dbReference>
<organism evidence="2 3">
    <name type="scientific">Streptomyces niveus</name>
    <name type="common">Streptomyces spheroides</name>
    <dbReference type="NCBI Taxonomy" id="193462"/>
    <lineage>
        <taxon>Bacteria</taxon>
        <taxon>Bacillati</taxon>
        <taxon>Actinomycetota</taxon>
        <taxon>Actinomycetes</taxon>
        <taxon>Kitasatosporales</taxon>
        <taxon>Streptomycetaceae</taxon>
        <taxon>Streptomyces</taxon>
    </lineage>
</organism>
<dbReference type="InterPro" id="IPR041664">
    <property type="entry name" value="AAA_16"/>
</dbReference>
<dbReference type="CDD" id="cd00093">
    <property type="entry name" value="HTH_XRE"/>
    <property type="match status" value="1"/>
</dbReference>
<protein>
    <recommendedName>
        <fullName evidence="1">HTH cro/C1-type domain-containing protein</fullName>
    </recommendedName>
</protein>
<sequence>MFGRLVRGHRDRVGLTQRELADLSTISVRAIRDLEQGRATRPRHATVRLIADGLRLGPRARADLEAAARQGQNCWALKAGYDAAPTAPPAALDTLMGRESEAAALTAELASGTERLVNVMGLNGVGKTRLALEVAARLHSGSGFPVLWAAFAGPPVAYRQQSGPDGLAALITGCADALFGPAGARPPASGTTEGTTDGTAEVITHGTDRHADVTAFAELVADRPALLVVDGALTDRPDTDGIDRLLRDCPELRILVTSEGPYGVAGERTFLLGPLEAPAGAQEYTPDSLGRIPAVRLFLDQLRRTRPEYALTQDDVPAVADVCRRLDGLPSALRAAASWLVVYDLATLRQCLEDDLASLLVHLAGDDEGARFQEALRRRVARLPADGRALLARLCDGERDGGDGDFELADVAALTGRSLPECGRMVRDLLLSGTARPSYRLGRSRFQVFHLVRAFQPAAARVATVAGHR</sequence>
<dbReference type="Pfam" id="PF13191">
    <property type="entry name" value="AAA_16"/>
    <property type="match status" value="1"/>
</dbReference>
<dbReference type="EMBL" id="CP018047">
    <property type="protein sequence ID" value="AQU70553.1"/>
    <property type="molecule type" value="Genomic_DNA"/>
</dbReference>
<dbReference type="SMART" id="SM00530">
    <property type="entry name" value="HTH_XRE"/>
    <property type="match status" value="1"/>
</dbReference>
<proteinExistence type="predicted"/>
<dbReference type="SUPFAM" id="SSF47413">
    <property type="entry name" value="lambda repressor-like DNA-binding domains"/>
    <property type="match status" value="1"/>
</dbReference>
<dbReference type="PANTHER" id="PTHR47691">
    <property type="entry name" value="REGULATOR-RELATED"/>
    <property type="match status" value="1"/>
</dbReference>
<dbReference type="Pfam" id="PF13560">
    <property type="entry name" value="HTH_31"/>
    <property type="match status" value="1"/>
</dbReference>
<dbReference type="InterPro" id="IPR010982">
    <property type="entry name" value="Lambda_DNA-bd_dom_sf"/>
</dbReference>
<keyword evidence="3" id="KW-1185">Reference proteome</keyword>
<dbReference type="SUPFAM" id="SSF52540">
    <property type="entry name" value="P-loop containing nucleoside triphosphate hydrolases"/>
    <property type="match status" value="1"/>
</dbReference>
<dbReference type="AlphaFoldDB" id="A0A1U9R2R9"/>
<dbReference type="Gene3D" id="1.10.260.40">
    <property type="entry name" value="lambda repressor-like DNA-binding domains"/>
    <property type="match status" value="1"/>
</dbReference>
<name>A0A1U9R2R9_STRNV</name>
<dbReference type="GO" id="GO:0003677">
    <property type="term" value="F:DNA binding"/>
    <property type="evidence" value="ECO:0007669"/>
    <property type="project" value="InterPro"/>
</dbReference>